<evidence type="ECO:0000256" key="4">
    <source>
        <dbReference type="ARBA" id="ARBA00022692"/>
    </source>
</evidence>
<dbReference type="GO" id="GO:0007602">
    <property type="term" value="P:phototransduction"/>
    <property type="evidence" value="ECO:0007669"/>
    <property type="project" value="UniProtKB-KW"/>
</dbReference>
<evidence type="ECO:0000256" key="5">
    <source>
        <dbReference type="ARBA" id="ARBA00022925"/>
    </source>
</evidence>
<organism evidence="15 16">
    <name type="scientific">Stichopus japonicus</name>
    <name type="common">Sea cucumber</name>
    <dbReference type="NCBI Taxonomy" id="307972"/>
    <lineage>
        <taxon>Eukaryota</taxon>
        <taxon>Metazoa</taxon>
        <taxon>Echinodermata</taxon>
        <taxon>Eleutherozoa</taxon>
        <taxon>Echinozoa</taxon>
        <taxon>Holothuroidea</taxon>
        <taxon>Aspidochirotacea</taxon>
        <taxon>Aspidochirotida</taxon>
        <taxon>Stichopodidae</taxon>
        <taxon>Apostichopus</taxon>
    </lineage>
</organism>
<dbReference type="InterPro" id="IPR050125">
    <property type="entry name" value="GPCR_opsins"/>
</dbReference>
<evidence type="ECO:0000256" key="13">
    <source>
        <dbReference type="SAM" id="Phobius"/>
    </source>
</evidence>
<evidence type="ECO:0000256" key="2">
    <source>
        <dbReference type="ARBA" id="ARBA00022543"/>
    </source>
</evidence>
<keyword evidence="5" id="KW-0681">Retinal protein</keyword>
<dbReference type="GO" id="GO:0016020">
    <property type="term" value="C:membrane"/>
    <property type="evidence" value="ECO:0007669"/>
    <property type="project" value="UniProtKB-SubCell"/>
</dbReference>
<evidence type="ECO:0000256" key="10">
    <source>
        <dbReference type="ARBA" id="ARBA00023170"/>
    </source>
</evidence>
<dbReference type="Pfam" id="PF00001">
    <property type="entry name" value="7tm_1"/>
    <property type="match status" value="1"/>
</dbReference>
<feature type="transmembrane region" description="Helical" evidence="13">
    <location>
        <begin position="26"/>
        <end position="45"/>
    </location>
</feature>
<dbReference type="STRING" id="307972.A0A2G8K0G6"/>
<feature type="transmembrane region" description="Helical" evidence="13">
    <location>
        <begin position="130"/>
        <end position="148"/>
    </location>
</feature>
<dbReference type="Proteomes" id="UP000230750">
    <property type="component" value="Unassembled WGS sequence"/>
</dbReference>
<dbReference type="EMBL" id="MRZV01001015">
    <property type="protein sequence ID" value="PIK41474.1"/>
    <property type="molecule type" value="Genomic_DNA"/>
</dbReference>
<dbReference type="GO" id="GO:0004930">
    <property type="term" value="F:G protein-coupled receptor activity"/>
    <property type="evidence" value="ECO:0007669"/>
    <property type="project" value="UniProtKB-KW"/>
</dbReference>
<keyword evidence="7" id="KW-0157">Chromophore</keyword>
<evidence type="ECO:0000313" key="16">
    <source>
        <dbReference type="Proteomes" id="UP000230750"/>
    </source>
</evidence>
<dbReference type="InterPro" id="IPR000276">
    <property type="entry name" value="GPCR_Rhodpsn"/>
</dbReference>
<dbReference type="PROSITE" id="PS50262">
    <property type="entry name" value="G_PROTEIN_RECEP_F1_2"/>
    <property type="match status" value="1"/>
</dbReference>
<reference evidence="15 16" key="1">
    <citation type="journal article" date="2017" name="PLoS Biol.">
        <title>The sea cucumber genome provides insights into morphological evolution and visceral regeneration.</title>
        <authorList>
            <person name="Zhang X."/>
            <person name="Sun L."/>
            <person name="Yuan J."/>
            <person name="Sun Y."/>
            <person name="Gao Y."/>
            <person name="Zhang L."/>
            <person name="Li S."/>
            <person name="Dai H."/>
            <person name="Hamel J.F."/>
            <person name="Liu C."/>
            <person name="Yu Y."/>
            <person name="Liu S."/>
            <person name="Lin W."/>
            <person name="Guo K."/>
            <person name="Jin S."/>
            <person name="Xu P."/>
            <person name="Storey K.B."/>
            <person name="Huan P."/>
            <person name="Zhang T."/>
            <person name="Zhou Y."/>
            <person name="Zhang J."/>
            <person name="Lin C."/>
            <person name="Li X."/>
            <person name="Xing L."/>
            <person name="Huo D."/>
            <person name="Sun M."/>
            <person name="Wang L."/>
            <person name="Mercier A."/>
            <person name="Li F."/>
            <person name="Yang H."/>
            <person name="Xiang J."/>
        </authorList>
    </citation>
    <scope>NUCLEOTIDE SEQUENCE [LARGE SCALE GENOMIC DNA]</scope>
    <source>
        <strain evidence="15">Shaxun</strain>
        <tissue evidence="15">Muscle</tissue>
    </source>
</reference>
<dbReference type="OrthoDB" id="2101615at2759"/>
<evidence type="ECO:0000256" key="12">
    <source>
        <dbReference type="SAM" id="MobiDB-lite"/>
    </source>
</evidence>
<dbReference type="InterPro" id="IPR017452">
    <property type="entry name" value="GPCR_Rhodpsn_7TM"/>
</dbReference>
<dbReference type="PROSITE" id="PS00238">
    <property type="entry name" value="OPSIN"/>
    <property type="match status" value="1"/>
</dbReference>
<keyword evidence="16" id="KW-1185">Reference proteome</keyword>
<dbReference type="InterPro" id="IPR027430">
    <property type="entry name" value="Retinal_BS"/>
</dbReference>
<dbReference type="GO" id="GO:0009881">
    <property type="term" value="F:photoreceptor activity"/>
    <property type="evidence" value="ECO:0007669"/>
    <property type="project" value="UniProtKB-KW"/>
</dbReference>
<dbReference type="AlphaFoldDB" id="A0A2G8K0G6"/>
<evidence type="ECO:0000256" key="7">
    <source>
        <dbReference type="ARBA" id="ARBA00022991"/>
    </source>
</evidence>
<dbReference type="PANTHER" id="PTHR24240">
    <property type="entry name" value="OPSIN"/>
    <property type="match status" value="1"/>
</dbReference>
<feature type="region of interest" description="Disordered" evidence="12">
    <location>
        <begin position="297"/>
        <end position="339"/>
    </location>
</feature>
<feature type="region of interest" description="Disordered" evidence="12">
    <location>
        <begin position="210"/>
        <end position="232"/>
    </location>
</feature>
<comment type="subcellular location">
    <subcellularLocation>
        <location evidence="1">Membrane</location>
        <topology evidence="1">Multi-pass membrane protein</topology>
    </subcellularLocation>
</comment>
<dbReference type="SUPFAM" id="SSF81321">
    <property type="entry name" value="Family A G protein-coupled receptor-like"/>
    <property type="match status" value="1"/>
</dbReference>
<evidence type="ECO:0000256" key="1">
    <source>
        <dbReference type="ARBA" id="ARBA00004141"/>
    </source>
</evidence>
<evidence type="ECO:0000256" key="9">
    <source>
        <dbReference type="ARBA" id="ARBA00023136"/>
    </source>
</evidence>
<gene>
    <name evidence="15" type="ORF">BSL78_21659</name>
</gene>
<comment type="caution">
    <text evidence="15">The sequence shown here is derived from an EMBL/GenBank/DDBJ whole genome shotgun (WGS) entry which is preliminary data.</text>
</comment>
<keyword evidence="11" id="KW-0807">Transducer</keyword>
<evidence type="ECO:0000256" key="11">
    <source>
        <dbReference type="ARBA" id="ARBA00023224"/>
    </source>
</evidence>
<feature type="domain" description="G-protein coupled receptors family 1 profile" evidence="14">
    <location>
        <begin position="1"/>
        <end position="185"/>
    </location>
</feature>
<keyword evidence="4 13" id="KW-0812">Transmembrane</keyword>
<keyword evidence="10" id="KW-0675">Receptor</keyword>
<evidence type="ECO:0000256" key="8">
    <source>
        <dbReference type="ARBA" id="ARBA00023040"/>
    </source>
</evidence>
<keyword evidence="2" id="KW-0600">Photoreceptor protein</keyword>
<name>A0A2G8K0G6_STIJA</name>
<proteinExistence type="predicted"/>
<sequence length="339" mass="38660">MISFYDFLLLFNGPGPKLTAAVTRRVIIALWCHAFFWAVTPLIGWSKYDYEPFGTSCSIDWISRTVNNYSYMLLTTITNYVIPIIIMVICYTKIIRRSRKVDPLRVEERDRSMRVINKLDQLEIKIDNHVTKMCVVMTCSFIIAWTPYAVESLWMSQSTVFVGPISSTLPTMLAKSSCMMNPLIYLTSSSTFRRDVVKLLRRASRQRPILDDNIQAPTGDGNGPRSSGRFYLKNTKNAHGKSSCAIYFDKKQIFIGDVSPENIEKDSSLAQRDPDRISVRFSSFDASTSNREYQLNLPANQNLDKPKVDLPKNFEMNDNPGTSSDSKQQSRMTTSPIFN</sequence>
<evidence type="ECO:0000313" key="15">
    <source>
        <dbReference type="EMBL" id="PIK41474.1"/>
    </source>
</evidence>
<dbReference type="PRINTS" id="PR00237">
    <property type="entry name" value="GPCRRHODOPSN"/>
</dbReference>
<evidence type="ECO:0000259" key="14">
    <source>
        <dbReference type="PROSITE" id="PS50262"/>
    </source>
</evidence>
<keyword evidence="9 13" id="KW-0472">Membrane</keyword>
<keyword evidence="8" id="KW-0297">G-protein coupled receptor</keyword>
<dbReference type="Gene3D" id="1.20.1070.10">
    <property type="entry name" value="Rhodopsin 7-helix transmembrane proteins"/>
    <property type="match status" value="1"/>
</dbReference>
<keyword evidence="6 13" id="KW-1133">Transmembrane helix</keyword>
<keyword evidence="3" id="KW-0716">Sensory transduction</keyword>
<protein>
    <submittedName>
        <fullName evidence="15">Putative rhodopsin, G0-coupled-like</fullName>
    </submittedName>
</protein>
<evidence type="ECO:0000256" key="6">
    <source>
        <dbReference type="ARBA" id="ARBA00022989"/>
    </source>
</evidence>
<feature type="compositionally biased region" description="Polar residues" evidence="12">
    <location>
        <begin position="319"/>
        <end position="339"/>
    </location>
</feature>
<accession>A0A2G8K0G6</accession>
<feature type="transmembrane region" description="Helical" evidence="13">
    <location>
        <begin position="69"/>
        <end position="91"/>
    </location>
</feature>
<evidence type="ECO:0000256" key="3">
    <source>
        <dbReference type="ARBA" id="ARBA00022606"/>
    </source>
</evidence>